<evidence type="ECO:0000256" key="3">
    <source>
        <dbReference type="ARBA" id="ARBA00022989"/>
    </source>
</evidence>
<feature type="transmembrane region" description="Helical" evidence="5">
    <location>
        <begin position="7"/>
        <end position="30"/>
    </location>
</feature>
<dbReference type="PANTHER" id="PTHR23524:SF1">
    <property type="entry name" value="MRH DOMAIN-CONTAINING PROTEIN-RELATED"/>
    <property type="match status" value="1"/>
</dbReference>
<feature type="transmembrane region" description="Helical" evidence="5">
    <location>
        <begin position="169"/>
        <end position="194"/>
    </location>
</feature>
<comment type="caution">
    <text evidence="7">The sequence shown here is derived from an EMBL/GenBank/DDBJ whole genome shotgun (WGS) entry which is preliminary data.</text>
</comment>
<dbReference type="InterPro" id="IPR005829">
    <property type="entry name" value="Sugar_transporter_CS"/>
</dbReference>
<evidence type="ECO:0000256" key="5">
    <source>
        <dbReference type="SAM" id="Phobius"/>
    </source>
</evidence>
<dbReference type="GO" id="GO:0022857">
    <property type="term" value="F:transmembrane transporter activity"/>
    <property type="evidence" value="ECO:0007669"/>
    <property type="project" value="InterPro"/>
</dbReference>
<feature type="transmembrane region" description="Helical" evidence="5">
    <location>
        <begin position="106"/>
        <end position="131"/>
    </location>
</feature>
<sequence>MKPLNYYALFWCSMIMLIGITYVSVIQPIFLKEVIKVSPEHFGKINANLVFLNEIAAIMFLGLSGALSDKFGRKILMTIGLLIAGILFIIYGYADNFGRATNTDSLVWVFVLRFLYAVALTFAWPQIFTIIGDYTEHESRGKGNAIVGIMSGIGAMLSFALLSKIPQKFGILAGFYALGGILILTALVTHFAIVDRLPKDISKRKKTIEILKEAFDALKVSPGLKLSYAAAFISRATVGILGTFMMTWVVKIAASSNMDSHKATAVGGMIIGISAMAGLVAAPIWGILIDKWGRMPTLSLSLLLTAIGFGFMGFIVDPFSGLTKLCVIFCGIGQIGLMISSTTLAIDLAPPKIMGSVLGGFNTLGAMGIFVVGNISGFLFDSVSYASPFILTGIVSFLVFLWAVIVYKKIPKITGKRGVSHAH</sequence>
<dbReference type="Proteomes" id="UP000178526">
    <property type="component" value="Unassembled WGS sequence"/>
</dbReference>
<evidence type="ECO:0000256" key="1">
    <source>
        <dbReference type="ARBA" id="ARBA00004141"/>
    </source>
</evidence>
<feature type="transmembrane region" description="Helical" evidence="5">
    <location>
        <begin position="300"/>
        <end position="316"/>
    </location>
</feature>
<feature type="transmembrane region" description="Helical" evidence="5">
    <location>
        <begin position="143"/>
        <end position="163"/>
    </location>
</feature>
<dbReference type="Gene3D" id="1.20.1250.20">
    <property type="entry name" value="MFS general substrate transporter like domains"/>
    <property type="match status" value="2"/>
</dbReference>
<dbReference type="SUPFAM" id="SSF103473">
    <property type="entry name" value="MFS general substrate transporter"/>
    <property type="match status" value="1"/>
</dbReference>
<feature type="transmembrane region" description="Helical" evidence="5">
    <location>
        <begin position="322"/>
        <end position="346"/>
    </location>
</feature>
<feature type="transmembrane region" description="Helical" evidence="5">
    <location>
        <begin position="50"/>
        <end position="68"/>
    </location>
</feature>
<dbReference type="InterPro" id="IPR020846">
    <property type="entry name" value="MFS_dom"/>
</dbReference>
<comment type="subcellular location">
    <subcellularLocation>
        <location evidence="1">Membrane</location>
        <topology evidence="1">Multi-pass membrane protein</topology>
    </subcellularLocation>
</comment>
<dbReference type="InterPro" id="IPR011701">
    <property type="entry name" value="MFS"/>
</dbReference>
<dbReference type="PROSITE" id="PS00216">
    <property type="entry name" value="SUGAR_TRANSPORT_1"/>
    <property type="match status" value="1"/>
</dbReference>
<dbReference type="InterPro" id="IPR036259">
    <property type="entry name" value="MFS_trans_sf"/>
</dbReference>
<dbReference type="Pfam" id="PF07690">
    <property type="entry name" value="MFS_1"/>
    <property type="match status" value="1"/>
</dbReference>
<feature type="transmembrane region" description="Helical" evidence="5">
    <location>
        <begin position="386"/>
        <end position="407"/>
    </location>
</feature>
<dbReference type="PROSITE" id="PS50850">
    <property type="entry name" value="MFS"/>
    <property type="match status" value="1"/>
</dbReference>
<evidence type="ECO:0000256" key="2">
    <source>
        <dbReference type="ARBA" id="ARBA00022692"/>
    </source>
</evidence>
<keyword evidence="3 5" id="KW-1133">Transmembrane helix</keyword>
<feature type="transmembrane region" description="Helical" evidence="5">
    <location>
        <begin position="75"/>
        <end position="94"/>
    </location>
</feature>
<accession>A0A1F7RBB9</accession>
<feature type="transmembrane region" description="Helical" evidence="5">
    <location>
        <begin position="228"/>
        <end position="249"/>
    </location>
</feature>
<name>A0A1F7RBB9_9BACT</name>
<organism evidence="7 8">
    <name type="scientific">Candidatus Schekmanbacteria bacterium GWA2_38_11</name>
    <dbReference type="NCBI Taxonomy" id="1817876"/>
    <lineage>
        <taxon>Bacteria</taxon>
        <taxon>Candidatus Schekmaniibacteriota</taxon>
    </lineage>
</organism>
<reference evidence="7 8" key="1">
    <citation type="journal article" date="2016" name="Nat. Commun.">
        <title>Thousands of microbial genomes shed light on interconnected biogeochemical processes in an aquifer system.</title>
        <authorList>
            <person name="Anantharaman K."/>
            <person name="Brown C.T."/>
            <person name="Hug L.A."/>
            <person name="Sharon I."/>
            <person name="Castelle C.J."/>
            <person name="Probst A.J."/>
            <person name="Thomas B.C."/>
            <person name="Singh A."/>
            <person name="Wilkins M.J."/>
            <person name="Karaoz U."/>
            <person name="Brodie E.L."/>
            <person name="Williams K.H."/>
            <person name="Hubbard S.S."/>
            <person name="Banfield J.F."/>
        </authorList>
    </citation>
    <scope>NUCLEOTIDE SEQUENCE [LARGE SCALE GENOMIC DNA]</scope>
</reference>
<evidence type="ECO:0000313" key="7">
    <source>
        <dbReference type="EMBL" id="OGL38853.1"/>
    </source>
</evidence>
<keyword evidence="2 5" id="KW-0812">Transmembrane</keyword>
<dbReference type="AlphaFoldDB" id="A0A1F7RBB9"/>
<feature type="transmembrane region" description="Helical" evidence="5">
    <location>
        <begin position="358"/>
        <end position="380"/>
    </location>
</feature>
<dbReference type="EMBL" id="MGDB01000133">
    <property type="protein sequence ID" value="OGL38853.1"/>
    <property type="molecule type" value="Genomic_DNA"/>
</dbReference>
<keyword evidence="4 5" id="KW-0472">Membrane</keyword>
<evidence type="ECO:0000259" key="6">
    <source>
        <dbReference type="PROSITE" id="PS50850"/>
    </source>
</evidence>
<feature type="domain" description="Major facilitator superfamily (MFS) profile" evidence="6">
    <location>
        <begin position="1"/>
        <end position="411"/>
    </location>
</feature>
<gene>
    <name evidence="7" type="ORF">A2042_01785</name>
</gene>
<proteinExistence type="predicted"/>
<dbReference type="PANTHER" id="PTHR23524">
    <property type="entry name" value="TRANSPORTER, PUTATIVE (AFU_ORTHOLOGUE AFUA_8G04850)-RELATED"/>
    <property type="match status" value="1"/>
</dbReference>
<protein>
    <recommendedName>
        <fullName evidence="6">Major facilitator superfamily (MFS) profile domain-containing protein</fullName>
    </recommendedName>
</protein>
<evidence type="ECO:0000313" key="8">
    <source>
        <dbReference type="Proteomes" id="UP000178526"/>
    </source>
</evidence>
<dbReference type="GO" id="GO:0016020">
    <property type="term" value="C:membrane"/>
    <property type="evidence" value="ECO:0007669"/>
    <property type="project" value="UniProtKB-SubCell"/>
</dbReference>
<feature type="transmembrane region" description="Helical" evidence="5">
    <location>
        <begin position="269"/>
        <end position="288"/>
    </location>
</feature>
<evidence type="ECO:0000256" key="4">
    <source>
        <dbReference type="ARBA" id="ARBA00023136"/>
    </source>
</evidence>